<protein>
    <submittedName>
        <fullName evidence="2">Uncharacterized protein</fullName>
    </submittedName>
</protein>
<accession>A0A7Z7QRE5</accession>
<sequence>MYSKKNQFIGVSVMARRKYDYSFKMEAIQ</sequence>
<dbReference type="EMBL" id="LR962863">
    <property type="protein sequence ID" value="CAD7360451.1"/>
    <property type="molecule type" value="Genomic_DNA"/>
</dbReference>
<reference evidence="2" key="1">
    <citation type="submission" date="2018-06" db="EMBL/GenBank/DDBJ databases">
        <authorList>
            <consortium name="Pathogen Informatics"/>
            <person name="Doyle S."/>
        </authorList>
    </citation>
    <scope>NUCLEOTIDE SEQUENCE [LARGE SCALE GENOMIC DNA]</scope>
    <source>
        <strain evidence="2">NCTC12218</strain>
    </source>
</reference>
<evidence type="ECO:0000313" key="1">
    <source>
        <dbReference type="EMBL" id="CAD7360451.1"/>
    </source>
</evidence>
<evidence type="ECO:0000313" key="3">
    <source>
        <dbReference type="Proteomes" id="UP000264146"/>
    </source>
</evidence>
<name>A0A7Z7QRE5_STASC</name>
<proteinExistence type="predicted"/>
<reference evidence="1 3" key="2">
    <citation type="submission" date="2020-11" db="EMBL/GenBank/DDBJ databases">
        <authorList>
            <consortium name="Pathogen Informatics"/>
        </authorList>
    </citation>
    <scope>NUCLEOTIDE SEQUENCE [LARGE SCALE GENOMIC DNA]</scope>
    <source>
        <strain evidence="1 3">NCTC12218</strain>
    </source>
</reference>
<organism evidence="2">
    <name type="scientific">Staphylococcus schleiferi</name>
    <dbReference type="NCBI Taxonomy" id="1295"/>
    <lineage>
        <taxon>Bacteria</taxon>
        <taxon>Bacillati</taxon>
        <taxon>Bacillota</taxon>
        <taxon>Bacilli</taxon>
        <taxon>Bacillales</taxon>
        <taxon>Staphylococcaceae</taxon>
        <taxon>Staphylococcus</taxon>
    </lineage>
</organism>
<dbReference type="EMBL" id="UHEF01000001">
    <property type="protein sequence ID" value="SUM90023.1"/>
    <property type="molecule type" value="Genomic_DNA"/>
</dbReference>
<gene>
    <name evidence="2" type="ORF">NCTC12218_02127</name>
</gene>
<dbReference type="AlphaFoldDB" id="A0A7Z7QRE5"/>
<evidence type="ECO:0000313" key="2">
    <source>
        <dbReference type="EMBL" id="SUM90023.1"/>
    </source>
</evidence>
<dbReference type="Proteomes" id="UP000264146">
    <property type="component" value="Chromosome"/>
</dbReference>